<proteinExistence type="predicted"/>
<name>A0ABR1RDZ6_9PEZI</name>
<reference evidence="2 3" key="1">
    <citation type="submission" date="2023-01" db="EMBL/GenBank/DDBJ databases">
        <title>Analysis of 21 Apiospora genomes using comparative genomics revels a genus with tremendous synthesis potential of carbohydrate active enzymes and secondary metabolites.</title>
        <authorList>
            <person name="Sorensen T."/>
        </authorList>
    </citation>
    <scope>NUCLEOTIDE SEQUENCE [LARGE SCALE GENOMIC DNA]</scope>
    <source>
        <strain evidence="2 3">CBS 20057</strain>
    </source>
</reference>
<keyword evidence="1" id="KW-1133">Transmembrane helix</keyword>
<evidence type="ECO:0000256" key="1">
    <source>
        <dbReference type="SAM" id="Phobius"/>
    </source>
</evidence>
<sequence>MLLQPTKRSEEPINCDYSGLETISIDPDPDIGGIGIVVSFIITAWLIVFLLIFYYWNCHDPRAKQDNGQNPNETRANIFDDCLYQAKEAVSHRLFPSNHPIKPAIKAGVLQTITAFGDMQLFTGLSMLISGFARAPDKMSGYHWKIITRLAWFSTITHLAALSSWHHQPHRNTRKQIVRLILMSCVAIMLVVALMVTADDIFRNDYYAYCFMQVPRPNFDYVDVDPIFSCILLSSNIGVRIFKLNPEAQRLLYLERLSHSYISLLGPMKPREDEDYNANLVPILDVRPQGFEPFLGYYDSLFWFKDLVWQLCIWTLFVTLIAITQGAPGLDFFSFASFSCAIWTFVSVGRDELGDWKRLSEDVELAQAGQAGEA</sequence>
<feature type="transmembrane region" description="Helical" evidence="1">
    <location>
        <begin position="307"/>
        <end position="326"/>
    </location>
</feature>
<evidence type="ECO:0000313" key="2">
    <source>
        <dbReference type="EMBL" id="KAK8008086.1"/>
    </source>
</evidence>
<comment type="caution">
    <text evidence="2">The sequence shown here is derived from an EMBL/GenBank/DDBJ whole genome shotgun (WGS) entry which is preliminary data.</text>
</comment>
<dbReference type="EMBL" id="JAQQWI010000016">
    <property type="protein sequence ID" value="KAK8008086.1"/>
    <property type="molecule type" value="Genomic_DNA"/>
</dbReference>
<keyword evidence="1" id="KW-0472">Membrane</keyword>
<evidence type="ECO:0000313" key="3">
    <source>
        <dbReference type="Proteomes" id="UP001396898"/>
    </source>
</evidence>
<dbReference type="PANTHER" id="PTHR37577:SF1">
    <property type="entry name" value="INTEGRAL MEMBRANE PROTEIN"/>
    <property type="match status" value="1"/>
</dbReference>
<keyword evidence="1" id="KW-0812">Transmembrane</keyword>
<keyword evidence="3" id="KW-1185">Reference proteome</keyword>
<feature type="transmembrane region" description="Helical" evidence="1">
    <location>
        <begin position="31"/>
        <end position="56"/>
    </location>
</feature>
<dbReference type="Proteomes" id="UP001396898">
    <property type="component" value="Unassembled WGS sequence"/>
</dbReference>
<gene>
    <name evidence="2" type="ORF">PG991_010637</name>
</gene>
<organism evidence="2 3">
    <name type="scientific">Apiospora marii</name>
    <dbReference type="NCBI Taxonomy" id="335849"/>
    <lineage>
        <taxon>Eukaryota</taxon>
        <taxon>Fungi</taxon>
        <taxon>Dikarya</taxon>
        <taxon>Ascomycota</taxon>
        <taxon>Pezizomycotina</taxon>
        <taxon>Sordariomycetes</taxon>
        <taxon>Xylariomycetidae</taxon>
        <taxon>Amphisphaeriales</taxon>
        <taxon>Apiosporaceae</taxon>
        <taxon>Apiospora</taxon>
    </lineage>
</organism>
<protein>
    <submittedName>
        <fullName evidence="2">Uncharacterized protein</fullName>
    </submittedName>
</protein>
<feature type="transmembrane region" description="Helical" evidence="1">
    <location>
        <begin position="177"/>
        <end position="196"/>
    </location>
</feature>
<accession>A0ABR1RDZ6</accession>
<dbReference type="InterPro" id="IPR053018">
    <property type="entry name" value="Elsinochrome_Biosynth-Asso"/>
</dbReference>
<dbReference type="PANTHER" id="PTHR37577">
    <property type="entry name" value="INTEGRAL MEMBRANE PROTEIN"/>
    <property type="match status" value="1"/>
</dbReference>